<accession>A0A401YQ47</accession>
<organism evidence="1 2">
    <name type="scientific">Embleya hyalina</name>
    <dbReference type="NCBI Taxonomy" id="516124"/>
    <lineage>
        <taxon>Bacteria</taxon>
        <taxon>Bacillati</taxon>
        <taxon>Actinomycetota</taxon>
        <taxon>Actinomycetes</taxon>
        <taxon>Kitasatosporales</taxon>
        <taxon>Streptomycetaceae</taxon>
        <taxon>Embleya</taxon>
    </lineage>
</organism>
<comment type="caution">
    <text evidence="1">The sequence shown here is derived from an EMBL/GenBank/DDBJ whole genome shotgun (WGS) entry which is preliminary data.</text>
</comment>
<dbReference type="RefSeq" id="WP_126638729.1">
    <property type="nucleotide sequence ID" value="NZ_BIFH01000021.1"/>
</dbReference>
<proteinExistence type="predicted"/>
<gene>
    <name evidence="1" type="ORF">EHYA_04399</name>
</gene>
<dbReference type="OrthoDB" id="9027184at2"/>
<dbReference type="Proteomes" id="UP000286931">
    <property type="component" value="Unassembled WGS sequence"/>
</dbReference>
<name>A0A401YQ47_9ACTN</name>
<sequence>MSSSRGRGEVVAALLAVRNGWVPDWHPTPGGPSLGVAHGLGALLAALEERLLALPDRQLAALLDMVGVSLLPAQGADTTVLLQPLPGVPDARVTAGSRLGATVPGQDAPLVFETQETVALAGAPLVEVWSVDPGADAAADHSADVLARRPVTLFTGLRPAVRELYLAHGTLLAFAGRAVVEVAIALARPASTALRVGWAWWDGADWRPFAPWGDGDDASRDGTAGLTRSGTVRLVAPCATAVTTTVDGIDGYWIRARLDSTLSARPGFVVPEFAHIRLAAESTHARIALFASPATGAGTTVTVRAPYGTTAPPTVTLHVADTTAGVKEDVAGQPGTPLAVAGGHEGHTVRFGVTVPPTAADTFTAGTAAPKPGVDYFPLDDPDDLTASLALDTPLHLDLTLRAGLAPDKAVADAQAVDLTRAFTPLGPAPVRGSAFHVACDAAFGKPGARVTVVVGRPRTAAEEADQRTGELTGGVQNAKEFRDKTVADIRAVATRLAALTAVTGDLGRAVVSPLSGEDPVGWYTGVKTHIRDALTALGTAAQTEPGLFAGVGSARDHVKAAQTATDPGPDLAAALTALGGAPRASAALLLATADVAAQLSAGASALAAPRAALAQALAGGTDAQVVAAHGPLAGVLGTVLATPTPYLADTPLPSFLAADPVAFVADVTARIGTAKAAVDTQVQTARTIATDLENLAPEDLLKAVAGAQTPNQLTAPEVTWEYFDGTRWRAIGAAGAPAVLALQRSGALHFTVPDDWASASVTGDERRWLRARLERGSFSFLRQVSWTDKSGVLNFLPVVEPRPPILDRFEVFYRHLAGPDDPAHTLALDDHTLADLTAGLAFPGPGATPFRPMAETAPSLYLGFDGELPADRLGLYVEPADEDPDAVPVRPTWEGYDGTAWVTLATDDGTEGLTRTGVIGLLWPGTSGAPGAPVAGAADHTVTLLGRGAAARFAPGDRLLLTDLRGGEPVTAAAADGETLTVRDRLTRAFAGGELRDAPPARFGTPRTWIRARFPAEADPPQATLTALVPGGARVRQVQTVTDELLGSADGSAGQVFQALRIPVLDGAVVEVRELDGDRAAVDLPLLQRELGERAAGALRLVSDPRTGRTTEVWVRWDELPSLGLAGPADRVYVCDHATGRLLFGGDGHGRVPPVGADNVRLRSYRSGGGVVGNVPAGAITQAISAVAVGGVANPRGASGGTDAERFPDVLRRGPALLRHRRLALTEADVAALARETVPAIAAARALGARDRHGRVLPGVVRLVVVPRDGTPRPEPTGELSRRVRDAVGARMPAAARLVVEGARYFPVGVAATVRPTRAGDAGPVRGAVLADLALFLHPLDGGPGGTGWPFGRGVYLSDLARRLEAVPGVDVVTSLELTVGGVPAGDVVPVDPDAVVCAGPLAVRLAGPAGRSAGPGREY</sequence>
<reference evidence="1 2" key="1">
    <citation type="submission" date="2018-12" db="EMBL/GenBank/DDBJ databases">
        <title>Draft genome sequence of Embleya hyalina NBRC 13850T.</title>
        <authorList>
            <person name="Komaki H."/>
            <person name="Hosoyama A."/>
            <person name="Kimura A."/>
            <person name="Ichikawa N."/>
            <person name="Tamura T."/>
        </authorList>
    </citation>
    <scope>NUCLEOTIDE SEQUENCE [LARGE SCALE GENOMIC DNA]</scope>
    <source>
        <strain evidence="1 2">NBRC 13850</strain>
    </source>
</reference>
<protein>
    <submittedName>
        <fullName evidence="1">Putative baseplate assembly protein</fullName>
    </submittedName>
</protein>
<evidence type="ECO:0000313" key="2">
    <source>
        <dbReference type="Proteomes" id="UP000286931"/>
    </source>
</evidence>
<keyword evidence="2" id="KW-1185">Reference proteome</keyword>
<evidence type="ECO:0000313" key="1">
    <source>
        <dbReference type="EMBL" id="GCD96712.1"/>
    </source>
</evidence>
<dbReference type="EMBL" id="BIFH01000021">
    <property type="protein sequence ID" value="GCD96712.1"/>
    <property type="molecule type" value="Genomic_DNA"/>
</dbReference>